<dbReference type="EMBL" id="BAABLM010000007">
    <property type="protein sequence ID" value="GAA4682663.1"/>
    <property type="molecule type" value="Genomic_DNA"/>
</dbReference>
<proteinExistence type="predicted"/>
<sequence>MTTTNTTTGFLLGIRVSVDGSIQDVRIPTTDGVPELSGITQAIGCDLFDRVALPEDIDVFVDDEGLYRQEPNPVLSEIVRGKLDAPIGYRLHGTGLFLGMNDEGDTLALTPSQRATIAAAWFAASPLAFL</sequence>
<organism evidence="2 3">
    <name type="scientific">Frondihabitans cladoniiphilus</name>
    <dbReference type="NCBI Taxonomy" id="715785"/>
    <lineage>
        <taxon>Bacteria</taxon>
        <taxon>Bacillati</taxon>
        <taxon>Actinomycetota</taxon>
        <taxon>Actinomycetes</taxon>
        <taxon>Micrococcales</taxon>
        <taxon>Microbacteriaceae</taxon>
        <taxon>Frondihabitans</taxon>
    </lineage>
</organism>
<gene>
    <name evidence="2" type="ORF">GCM10025780_30330</name>
</gene>
<evidence type="ECO:0000313" key="2">
    <source>
        <dbReference type="EMBL" id="GAA4682663.1"/>
    </source>
</evidence>
<feature type="domain" description="DUF3846" evidence="1">
    <location>
        <begin position="23"/>
        <end position="118"/>
    </location>
</feature>
<reference evidence="3" key="1">
    <citation type="journal article" date="2019" name="Int. J. Syst. Evol. Microbiol.">
        <title>The Global Catalogue of Microorganisms (GCM) 10K type strain sequencing project: providing services to taxonomists for standard genome sequencing and annotation.</title>
        <authorList>
            <consortium name="The Broad Institute Genomics Platform"/>
            <consortium name="The Broad Institute Genome Sequencing Center for Infectious Disease"/>
            <person name="Wu L."/>
            <person name="Ma J."/>
        </authorList>
    </citation>
    <scope>NUCLEOTIDE SEQUENCE [LARGE SCALE GENOMIC DNA]</scope>
    <source>
        <strain evidence="3">JCM 18956</strain>
    </source>
</reference>
<evidence type="ECO:0000259" key="1">
    <source>
        <dbReference type="Pfam" id="PF12957"/>
    </source>
</evidence>
<protein>
    <recommendedName>
        <fullName evidence="1">DUF3846 domain-containing protein</fullName>
    </recommendedName>
</protein>
<dbReference type="RefSeq" id="WP_345376758.1">
    <property type="nucleotide sequence ID" value="NZ_BAABLM010000007.1"/>
</dbReference>
<name>A0ABP8W8V7_9MICO</name>
<dbReference type="Proteomes" id="UP001501295">
    <property type="component" value="Unassembled WGS sequence"/>
</dbReference>
<evidence type="ECO:0000313" key="3">
    <source>
        <dbReference type="Proteomes" id="UP001501295"/>
    </source>
</evidence>
<dbReference type="InterPro" id="IPR024559">
    <property type="entry name" value="DUF3846"/>
</dbReference>
<comment type="caution">
    <text evidence="2">The sequence shown here is derived from an EMBL/GenBank/DDBJ whole genome shotgun (WGS) entry which is preliminary data.</text>
</comment>
<dbReference type="Pfam" id="PF12957">
    <property type="entry name" value="DUF3846"/>
    <property type="match status" value="1"/>
</dbReference>
<keyword evidence="3" id="KW-1185">Reference proteome</keyword>
<accession>A0ABP8W8V7</accession>